<name>A0A848J8Q6_9BACT</name>
<dbReference type="AlphaFoldDB" id="A0A848J8Q6"/>
<accession>A0A848J8Q6</accession>
<evidence type="ECO:0000313" key="3">
    <source>
        <dbReference type="Proteomes" id="UP000559010"/>
    </source>
</evidence>
<dbReference type="EMBL" id="JABBNU010000016">
    <property type="protein sequence ID" value="NMM50814.1"/>
    <property type="molecule type" value="Genomic_DNA"/>
</dbReference>
<reference evidence="2 3" key="1">
    <citation type="submission" date="2020-04" db="EMBL/GenBank/DDBJ databases">
        <title>Flammeovirgaceae bacterium KN852 isolated from deep sea.</title>
        <authorList>
            <person name="Zhang D.-C."/>
        </authorList>
    </citation>
    <scope>NUCLEOTIDE SEQUENCE [LARGE SCALE GENOMIC DNA]</scope>
    <source>
        <strain evidence="2 3">KN852</strain>
    </source>
</reference>
<feature type="compositionally biased region" description="Acidic residues" evidence="1">
    <location>
        <begin position="343"/>
        <end position="360"/>
    </location>
</feature>
<keyword evidence="3" id="KW-1185">Reference proteome</keyword>
<evidence type="ECO:0000256" key="1">
    <source>
        <dbReference type="SAM" id="MobiDB-lite"/>
    </source>
</evidence>
<gene>
    <name evidence="2" type="ORF">HH304_20560</name>
</gene>
<dbReference type="RefSeq" id="WP_169685180.1">
    <property type="nucleotide sequence ID" value="NZ_JABBNU010000016.1"/>
</dbReference>
<feature type="region of interest" description="Disordered" evidence="1">
    <location>
        <begin position="412"/>
        <end position="439"/>
    </location>
</feature>
<comment type="caution">
    <text evidence="2">The sequence shown here is derived from an EMBL/GenBank/DDBJ whole genome shotgun (WGS) entry which is preliminary data.</text>
</comment>
<evidence type="ECO:0000313" key="2">
    <source>
        <dbReference type="EMBL" id="NMM50814.1"/>
    </source>
</evidence>
<feature type="compositionally biased region" description="Acidic residues" evidence="1">
    <location>
        <begin position="316"/>
        <end position="327"/>
    </location>
</feature>
<feature type="compositionally biased region" description="Low complexity" evidence="1">
    <location>
        <begin position="328"/>
        <end position="339"/>
    </location>
</feature>
<feature type="compositionally biased region" description="Polar residues" evidence="1">
    <location>
        <begin position="412"/>
        <end position="431"/>
    </location>
</feature>
<dbReference type="Proteomes" id="UP000559010">
    <property type="component" value="Unassembled WGS sequence"/>
</dbReference>
<organism evidence="2 3">
    <name type="scientific">Marinigracilibium pacificum</name>
    <dbReference type="NCBI Taxonomy" id="2729599"/>
    <lineage>
        <taxon>Bacteria</taxon>
        <taxon>Pseudomonadati</taxon>
        <taxon>Bacteroidota</taxon>
        <taxon>Cytophagia</taxon>
        <taxon>Cytophagales</taxon>
        <taxon>Flammeovirgaceae</taxon>
        <taxon>Marinigracilibium</taxon>
    </lineage>
</organism>
<protein>
    <submittedName>
        <fullName evidence="2">Uncharacterized protein</fullName>
    </submittedName>
</protein>
<sequence length="735" mass="83367">MKTKSNVLNLPFLLVVIISLFCTNISAQKIVYINNIPINISGDGVDGYVDFKARAGCVGAARLQMAVDRIVITGVTVDGRYYNYVDGYSFPMEVPAKGNLYLKGSIPFWYNNLPQYYEVNPGSISGGLGGFMDWLVIKDGELPEGMKCPEWTDLVDNNLNTSSAQNHLYIYNEDMIGGGIYMEIKSKIISIEKEEKLINDLESSLGNAESMSDYESIIRKIDNKTWTSTNQSAASNLRQRANNDLEALKSEKQAEEEKKQQQLDQLSDISNKISSANQEYELQNLIYDLERESWNAEFQERANSLSNRAKAKLLEMEEEEEELEDEVGSSISSGSSSSRNNEEEVEQEEEAETEEDESDSSSETYKSSCEYLEDAREQLRNAQYQGQVDIWKKEIARLQPLCERERNRLANATTLSGTDNYTQSGQSQSAQEKQKKYNDYQRRVQEQNDKNLAAASAMGASSMGVLYLLAGVIYDGLGTYKPKDMYTGANIYNGIELGYTATGIPFLFDSKVTTLDYNSGNYVDKESTKADYAININLRFRYKLGFESDFLAFYGQVGGEAGFSPLFETFNYNYLYGGRGLFGAKYIRAFAEYNAGSKTVTGNGWLDSEEYGSGKTNFEFEDYKYGVQFSWYGNRRTGARNHITLGLIEHRISELGEGVVLRRLSDTDKNKPYIFDDAYLGYMFEWKHDHHGLLTIEVFPNYPYTGVKTSNYDSGHDFESEFYINIGYVRTFDWW</sequence>
<feature type="region of interest" description="Disordered" evidence="1">
    <location>
        <begin position="315"/>
        <end position="368"/>
    </location>
</feature>
<proteinExistence type="predicted"/>